<evidence type="ECO:0000256" key="1">
    <source>
        <dbReference type="ARBA" id="ARBA00004141"/>
    </source>
</evidence>
<evidence type="ECO:0000256" key="8">
    <source>
        <dbReference type="ARBA" id="ARBA00022989"/>
    </source>
</evidence>
<comment type="catalytic activity">
    <reaction evidence="12">
        <text>K(+)(in) = K(+)(out)</text>
        <dbReference type="Rhea" id="RHEA:29463"/>
        <dbReference type="ChEBI" id="CHEBI:29103"/>
    </reaction>
</comment>
<dbReference type="OrthoDB" id="7626281at2"/>
<evidence type="ECO:0000313" key="15">
    <source>
        <dbReference type="Proteomes" id="UP000268059"/>
    </source>
</evidence>
<keyword evidence="8 13" id="KW-1133">Transmembrane helix</keyword>
<dbReference type="KEGG" id="ebm:SG0102_15160"/>
<dbReference type="Pfam" id="PF06736">
    <property type="entry name" value="TMEM175"/>
    <property type="match status" value="1"/>
</dbReference>
<dbReference type="GO" id="GO:0005267">
    <property type="term" value="F:potassium channel activity"/>
    <property type="evidence" value="ECO:0007669"/>
    <property type="project" value="UniProtKB-KW"/>
</dbReference>
<dbReference type="InterPro" id="IPR010617">
    <property type="entry name" value="TMEM175-like"/>
</dbReference>
<feature type="transmembrane region" description="Helical" evidence="13">
    <location>
        <begin position="75"/>
        <end position="95"/>
    </location>
</feature>
<dbReference type="GO" id="GO:0016020">
    <property type="term" value="C:membrane"/>
    <property type="evidence" value="ECO:0007669"/>
    <property type="project" value="UniProtKB-SubCell"/>
</dbReference>
<keyword evidence="5 13" id="KW-0812">Transmembrane</keyword>
<comment type="subcellular location">
    <subcellularLocation>
        <location evidence="1">Membrane</location>
        <topology evidence="1">Multi-pass membrane protein</topology>
    </subcellularLocation>
</comment>
<proteinExistence type="inferred from homology"/>
<keyword evidence="7" id="KW-0630">Potassium</keyword>
<evidence type="ECO:0000256" key="2">
    <source>
        <dbReference type="ARBA" id="ARBA00006920"/>
    </source>
</evidence>
<protein>
    <submittedName>
        <fullName evidence="14">Membrane protein</fullName>
    </submittedName>
</protein>
<feature type="transmembrane region" description="Helical" evidence="13">
    <location>
        <begin position="107"/>
        <end position="126"/>
    </location>
</feature>
<evidence type="ECO:0000313" key="14">
    <source>
        <dbReference type="EMBL" id="BBH26582.1"/>
    </source>
</evidence>
<keyword evidence="6" id="KW-0631">Potassium channel</keyword>
<dbReference type="RefSeq" id="WP_125119433.1">
    <property type="nucleotide sequence ID" value="NZ_AP019309.1"/>
</dbReference>
<comment type="similarity">
    <text evidence="2">Belongs to the TMEM175 family.</text>
</comment>
<evidence type="ECO:0000256" key="11">
    <source>
        <dbReference type="ARBA" id="ARBA00023303"/>
    </source>
</evidence>
<feature type="transmembrane region" description="Helical" evidence="13">
    <location>
        <begin position="7"/>
        <end position="23"/>
    </location>
</feature>
<evidence type="ECO:0000256" key="3">
    <source>
        <dbReference type="ARBA" id="ARBA00022448"/>
    </source>
</evidence>
<evidence type="ECO:0000256" key="4">
    <source>
        <dbReference type="ARBA" id="ARBA00022538"/>
    </source>
</evidence>
<keyword evidence="11" id="KW-0407">Ion channel</keyword>
<dbReference type="EMBL" id="AP019309">
    <property type="protein sequence ID" value="BBH26582.1"/>
    <property type="molecule type" value="Genomic_DNA"/>
</dbReference>
<gene>
    <name evidence="14" type="primary">yiiE</name>
    <name evidence="14" type="ORF">SG0102_15160</name>
</gene>
<keyword evidence="9" id="KW-0406">Ion transport</keyword>
<feature type="transmembrane region" description="Helical" evidence="13">
    <location>
        <begin position="146"/>
        <end position="175"/>
    </location>
</feature>
<evidence type="ECO:0000256" key="6">
    <source>
        <dbReference type="ARBA" id="ARBA00022826"/>
    </source>
</evidence>
<dbReference type="GO" id="GO:0015252">
    <property type="term" value="F:proton channel activity"/>
    <property type="evidence" value="ECO:0007669"/>
    <property type="project" value="InterPro"/>
</dbReference>
<keyword evidence="4" id="KW-0633">Potassium transport</keyword>
<name>A0A3G9J7P4_9FIRM</name>
<evidence type="ECO:0000256" key="12">
    <source>
        <dbReference type="ARBA" id="ARBA00034430"/>
    </source>
</evidence>
<evidence type="ECO:0000256" key="5">
    <source>
        <dbReference type="ARBA" id="ARBA00022692"/>
    </source>
</evidence>
<keyword evidence="10 13" id="KW-0472">Membrane</keyword>
<dbReference type="Proteomes" id="UP000268059">
    <property type="component" value="Chromosome"/>
</dbReference>
<evidence type="ECO:0000256" key="10">
    <source>
        <dbReference type="ARBA" id="ARBA00023136"/>
    </source>
</evidence>
<keyword evidence="15" id="KW-1185">Reference proteome</keyword>
<dbReference type="PANTHER" id="PTHR31462:SF5">
    <property type="entry name" value="ENDOSOMAL_LYSOSOMAL PROTON CHANNEL TMEM175"/>
    <property type="match status" value="1"/>
</dbReference>
<accession>A0A3G9J7P4</accession>
<keyword evidence="3" id="KW-0813">Transport</keyword>
<dbReference type="InParanoid" id="A0A3G9J7P4"/>
<reference evidence="14 15" key="1">
    <citation type="submission" date="2018-11" db="EMBL/GenBank/DDBJ databases">
        <title>Novel Erysipelotrichaceae bacterium isolated from small intestine of a swine.</title>
        <authorList>
            <person name="Kim J.S."/>
            <person name="Choe H."/>
            <person name="Lee Y.R."/>
            <person name="Kim K.M."/>
            <person name="Park D.S."/>
        </authorList>
    </citation>
    <scope>NUCLEOTIDE SEQUENCE [LARGE SCALE GENOMIC DNA]</scope>
    <source>
        <strain evidence="14 15">SG0102</strain>
    </source>
</reference>
<evidence type="ECO:0000256" key="7">
    <source>
        <dbReference type="ARBA" id="ARBA00022958"/>
    </source>
</evidence>
<dbReference type="PANTHER" id="PTHR31462">
    <property type="entry name" value="ENDOSOMAL/LYSOSOMAL POTASSIUM CHANNEL TMEM175"/>
    <property type="match status" value="1"/>
</dbReference>
<evidence type="ECO:0000256" key="13">
    <source>
        <dbReference type="SAM" id="Phobius"/>
    </source>
</evidence>
<evidence type="ECO:0000256" key="9">
    <source>
        <dbReference type="ARBA" id="ARBA00023065"/>
    </source>
</evidence>
<organism evidence="14 15">
    <name type="scientific">Intestinibaculum porci</name>
    <dbReference type="NCBI Taxonomy" id="2487118"/>
    <lineage>
        <taxon>Bacteria</taxon>
        <taxon>Bacillati</taxon>
        <taxon>Bacillota</taxon>
        <taxon>Erysipelotrichia</taxon>
        <taxon>Erysipelotrichales</taxon>
        <taxon>Erysipelotrichaceae</taxon>
        <taxon>Intestinibaculum</taxon>
    </lineage>
</organism>
<feature type="transmembrane region" description="Helical" evidence="13">
    <location>
        <begin position="43"/>
        <end position="63"/>
    </location>
</feature>
<dbReference type="AlphaFoldDB" id="A0A3G9J7P4"/>
<sequence length="181" mass="20449">MEKNRIEAFSDGVLAIIITIMVLELKQPAGDGISDFLKLGHVLLAYIISYFFIAIYWVNHHLIFHQAKRINVKILWCNIAWLFVMSFIPFATAWIGSYPQSWAPLTFYFAVLALACITFHLMYYLIACENGHELFKMGPKNIASLIIYSGAAIIGGTYPLIAYVLVAAISAWWIVPTKKKA</sequence>